<dbReference type="Pfam" id="PF18962">
    <property type="entry name" value="Por_Secre_tail"/>
    <property type="match status" value="1"/>
</dbReference>
<dbReference type="InterPro" id="IPR026444">
    <property type="entry name" value="Secre_tail"/>
</dbReference>
<keyword evidence="6" id="KW-1185">Reference proteome</keyword>
<evidence type="ECO:0000256" key="1">
    <source>
        <dbReference type="ARBA" id="ARBA00022801"/>
    </source>
</evidence>
<dbReference type="InterPro" id="IPR036514">
    <property type="entry name" value="SGNH_hydro_sf"/>
</dbReference>
<name>A0ABU5Q801_9BACT</name>
<dbReference type="SUPFAM" id="SSF52266">
    <property type="entry name" value="SGNH hydrolase"/>
    <property type="match status" value="1"/>
</dbReference>
<reference evidence="5 6" key="1">
    <citation type="submission" date="2023-12" db="EMBL/GenBank/DDBJ databases">
        <title>Novel species of the genus Arcicella isolated from rivers.</title>
        <authorList>
            <person name="Lu H."/>
        </authorList>
    </citation>
    <scope>NUCLEOTIDE SEQUENCE [LARGE SCALE GENOMIC DNA]</scope>
    <source>
        <strain evidence="5 6">KCTC 23307</strain>
    </source>
</reference>
<evidence type="ECO:0000313" key="6">
    <source>
        <dbReference type="Proteomes" id="UP001302949"/>
    </source>
</evidence>
<protein>
    <submittedName>
        <fullName evidence="5">T9SS type A sorting domain-containing protein</fullName>
    </submittedName>
</protein>
<evidence type="ECO:0000259" key="4">
    <source>
        <dbReference type="Pfam" id="PF18962"/>
    </source>
</evidence>
<evidence type="ECO:0000256" key="2">
    <source>
        <dbReference type="SAM" id="SignalP"/>
    </source>
</evidence>
<feature type="chain" id="PRO_5047416278" evidence="2">
    <location>
        <begin position="23"/>
        <end position="949"/>
    </location>
</feature>
<proteinExistence type="predicted"/>
<dbReference type="Pfam" id="PF03629">
    <property type="entry name" value="SASA"/>
    <property type="match status" value="1"/>
</dbReference>
<evidence type="ECO:0000259" key="3">
    <source>
        <dbReference type="Pfam" id="PF03629"/>
    </source>
</evidence>
<dbReference type="EMBL" id="JAYFUM010000007">
    <property type="protein sequence ID" value="MEA5138767.1"/>
    <property type="molecule type" value="Genomic_DNA"/>
</dbReference>
<dbReference type="InterPro" id="IPR005181">
    <property type="entry name" value="SASA"/>
</dbReference>
<dbReference type="Proteomes" id="UP001302949">
    <property type="component" value="Unassembled WGS sequence"/>
</dbReference>
<keyword evidence="1" id="KW-0378">Hydrolase</keyword>
<gene>
    <name evidence="5" type="ORF">VB248_06475</name>
</gene>
<sequence length="949" mass="101784">MTLSKKILFFIFLASVNHALFAQIRITSPQNRAVYQRNQDGLSQITIAGTYETQIDKVEARLIPVADGQGTAVDWTVIKELPLNGNFTSVMTVRQGWYTLELRGSLNGTIIGGVSQVSRVGVGEVFVIAGQSNAQGMPDIEGIGASSDRVNCFGTATNTESGGDFYISLSPFSQLTASSRIAPRGNNGWCWGRLGDLLVSKLNVPVMFFNAAFEGTSSSTWAITANGGYAPNPYIGGTYQNHLPYQDLSQALRYFVSQLGVRGVLWCQGEADNFLVNQKLSTNAETYRANLQTIINKSRGDSGKDLSWVVSLTSGGSSSPCSGICGTAIVTDQNIRNGQLLVINQANNNVFLGPDTDAIQVTGRKDGVHFNGTGLEQLATAWYNALNDNFFSQSKPHLPITLMSPSFSCGNNSVDVVLPEGYSSYQWSNNTSFNDGIFSNNRQVTLSTGLSNKYYARFRDSNGNVLQAPAISFVGSAVPSSTITADADVSFCDGNSVNLIANDAPIYQWSNGSTARSINVTTSGSFSVRTVSQYGCLSDYSSPVVTTAKPLPPKPSISANGPTTFCADTNVVLSSSTLQANSYLWSTGSSVQNVKINTSGSYTVKTISSQGCASPASDAVKIVVNPLPPTPTIVANGPTTFCADTNVVLTSSLQSAIAYRWSTGASSKNITVRTQGAYTVRTIDGNNCFSLNSSAVNVKVNPLPATPALFSTKDSVFCDGDNTVLQMTLASGNSPTWIANQNGKVTNYNTQNITVTQSGAFKAYQTDLNSCKSVISPALYVAVKPNPDKVDSIVRASPYTVAVNTVKADDYVWQVNGVESSVLSGSPIRVIEEVTLNVKAKNIYKTLFYGNKFCYSAYSDPYNFKYFDDKGVSVYPNPSTGVFKIEARTDWKNTSVEVYDMIGSLITKGSVSALNSSQVLNLTMLPEGEYILKLRADNQVIAKRILISK</sequence>
<keyword evidence="2" id="KW-0732">Signal</keyword>
<accession>A0ABU5Q801</accession>
<comment type="caution">
    <text evidence="5">The sequence shown here is derived from an EMBL/GenBank/DDBJ whole genome shotgun (WGS) entry which is preliminary data.</text>
</comment>
<dbReference type="NCBIfam" id="TIGR04183">
    <property type="entry name" value="Por_Secre_tail"/>
    <property type="match status" value="1"/>
</dbReference>
<feature type="signal peptide" evidence="2">
    <location>
        <begin position="1"/>
        <end position="22"/>
    </location>
</feature>
<feature type="domain" description="Secretion system C-terminal sorting" evidence="4">
    <location>
        <begin position="874"/>
        <end position="947"/>
    </location>
</feature>
<evidence type="ECO:0000313" key="5">
    <source>
        <dbReference type="EMBL" id="MEA5138767.1"/>
    </source>
</evidence>
<organism evidence="5 6">
    <name type="scientific">Arcicella rigui</name>
    <dbReference type="NCBI Taxonomy" id="797020"/>
    <lineage>
        <taxon>Bacteria</taxon>
        <taxon>Pseudomonadati</taxon>
        <taxon>Bacteroidota</taxon>
        <taxon>Cytophagia</taxon>
        <taxon>Cytophagales</taxon>
        <taxon>Flectobacillaceae</taxon>
        <taxon>Arcicella</taxon>
    </lineage>
</organism>
<dbReference type="Gene3D" id="3.40.50.1110">
    <property type="entry name" value="SGNH hydrolase"/>
    <property type="match status" value="1"/>
</dbReference>
<dbReference type="RefSeq" id="WP_323295935.1">
    <property type="nucleotide sequence ID" value="NZ_JAYFUM010000007.1"/>
</dbReference>
<feature type="domain" description="Sialate O-acetylesterase" evidence="3">
    <location>
        <begin position="124"/>
        <end position="380"/>
    </location>
</feature>